<keyword evidence="15" id="KW-1185">Reference proteome</keyword>
<dbReference type="InterPro" id="IPR045242">
    <property type="entry name" value="Syntaxin"/>
</dbReference>
<dbReference type="Pfam" id="PF09177">
    <property type="entry name" value="STX6_10_61_N"/>
    <property type="match status" value="1"/>
</dbReference>
<dbReference type="GO" id="GO:0005802">
    <property type="term" value="C:trans-Golgi network"/>
    <property type="evidence" value="ECO:0007669"/>
    <property type="project" value="UniProtKB-ARBA"/>
</dbReference>
<evidence type="ECO:0000256" key="12">
    <source>
        <dbReference type="SAM" id="Phobius"/>
    </source>
</evidence>
<comment type="subcellular location">
    <subcellularLocation>
        <location evidence="1">Golgi apparatus membrane</location>
        <topology evidence="1">Single-pass type IV membrane protein</topology>
    </subcellularLocation>
</comment>
<dbReference type="GO" id="GO:0000149">
    <property type="term" value="F:SNARE binding"/>
    <property type="evidence" value="ECO:0007669"/>
    <property type="project" value="TreeGrafter"/>
</dbReference>
<sequence>MDPFAEVELDCWSQINSLENFINATSNITDEATLDFENNHQELHETLEDLRQAVRISESNPTEFRLTSSDITSRKQVLAKLEAKSLSLNEEWTLKRSSRRRNREITSVNNRISQDAGRDEDPFSDTARIDLEFDQYQQQEMIQEQDMQLDAIHITMQNLNQQAMLMGSELEEQGFMLEDLDQEIDTVGAKLQRGMKRVNYVIEKNRETASNCCIGILVVVLTVLLVMLIVA</sequence>
<dbReference type="GO" id="GO:0031201">
    <property type="term" value="C:SNARE complex"/>
    <property type="evidence" value="ECO:0007669"/>
    <property type="project" value="TreeGrafter"/>
</dbReference>
<reference evidence="15" key="1">
    <citation type="journal article" date="2018" name="Nat. Microbiol.">
        <title>Leveraging single-cell genomics to expand the fungal tree of life.</title>
        <authorList>
            <person name="Ahrendt S.R."/>
            <person name="Quandt C.A."/>
            <person name="Ciobanu D."/>
            <person name="Clum A."/>
            <person name="Salamov A."/>
            <person name="Andreopoulos B."/>
            <person name="Cheng J.F."/>
            <person name="Woyke T."/>
            <person name="Pelin A."/>
            <person name="Henrissat B."/>
            <person name="Reynolds N.K."/>
            <person name="Benny G.L."/>
            <person name="Smith M.E."/>
            <person name="James T.Y."/>
            <person name="Grigoriev I.V."/>
        </authorList>
    </citation>
    <scope>NUCLEOTIDE SEQUENCE [LARGE SCALE GENOMIC DNA]</scope>
    <source>
        <strain evidence="15">Baker2002</strain>
    </source>
</reference>
<dbReference type="SMART" id="SM00397">
    <property type="entry name" value="t_SNARE"/>
    <property type="match status" value="1"/>
</dbReference>
<dbReference type="SUPFAM" id="SSF47661">
    <property type="entry name" value="t-snare proteins"/>
    <property type="match status" value="1"/>
</dbReference>
<dbReference type="GO" id="GO:0000139">
    <property type="term" value="C:Golgi membrane"/>
    <property type="evidence" value="ECO:0007669"/>
    <property type="project" value="UniProtKB-SubCell"/>
</dbReference>
<organism evidence="14 15">
    <name type="scientific">Metschnikowia bicuspidata</name>
    <dbReference type="NCBI Taxonomy" id="27322"/>
    <lineage>
        <taxon>Eukaryota</taxon>
        <taxon>Fungi</taxon>
        <taxon>Dikarya</taxon>
        <taxon>Ascomycota</taxon>
        <taxon>Saccharomycotina</taxon>
        <taxon>Pichiomycetes</taxon>
        <taxon>Metschnikowiaceae</taxon>
        <taxon>Metschnikowia</taxon>
    </lineage>
</organism>
<gene>
    <name evidence="14" type="ORF">METBISCDRAFT_16807</name>
</gene>
<dbReference type="Gene3D" id="1.20.5.110">
    <property type="match status" value="1"/>
</dbReference>
<dbReference type="GO" id="GO:0005484">
    <property type="term" value="F:SNAP receptor activity"/>
    <property type="evidence" value="ECO:0007669"/>
    <property type="project" value="InterPro"/>
</dbReference>
<dbReference type="GO" id="GO:0006906">
    <property type="term" value="P:vesicle fusion"/>
    <property type="evidence" value="ECO:0007669"/>
    <property type="project" value="TreeGrafter"/>
</dbReference>
<keyword evidence="4 12" id="KW-0812">Transmembrane</keyword>
<dbReference type="FunFam" id="1.20.5.110:FF:000006">
    <property type="entry name" value="Syntaxin 6"/>
    <property type="match status" value="1"/>
</dbReference>
<keyword evidence="8 11" id="KW-0175">Coiled coil</keyword>
<keyword evidence="5" id="KW-0653">Protein transport</keyword>
<evidence type="ECO:0000256" key="8">
    <source>
        <dbReference type="ARBA" id="ARBA00023054"/>
    </source>
</evidence>
<dbReference type="GO" id="GO:0048193">
    <property type="term" value="P:Golgi vesicle transport"/>
    <property type="evidence" value="ECO:0007669"/>
    <property type="project" value="InterPro"/>
</dbReference>
<dbReference type="OrthoDB" id="546861at2759"/>
<evidence type="ECO:0000256" key="2">
    <source>
        <dbReference type="ARBA" id="ARBA00009063"/>
    </source>
</evidence>
<keyword evidence="6 12" id="KW-1133">Transmembrane helix</keyword>
<dbReference type="CDD" id="cd21444">
    <property type="entry name" value="SNARE_NTD_Tlg1p-like"/>
    <property type="match status" value="1"/>
</dbReference>
<dbReference type="InterPro" id="IPR015260">
    <property type="entry name" value="Syntaxin-6/10/61_N"/>
</dbReference>
<feature type="transmembrane region" description="Helical" evidence="12">
    <location>
        <begin position="214"/>
        <end position="230"/>
    </location>
</feature>
<evidence type="ECO:0000256" key="6">
    <source>
        <dbReference type="ARBA" id="ARBA00022989"/>
    </source>
</evidence>
<proteinExistence type="inferred from homology"/>
<feature type="coiled-coil region" evidence="11">
    <location>
        <begin position="33"/>
        <end position="60"/>
    </location>
</feature>
<evidence type="ECO:0000256" key="5">
    <source>
        <dbReference type="ARBA" id="ARBA00022927"/>
    </source>
</evidence>
<evidence type="ECO:0000256" key="4">
    <source>
        <dbReference type="ARBA" id="ARBA00022692"/>
    </source>
</evidence>
<dbReference type="AlphaFoldDB" id="A0A4P9ZC27"/>
<dbReference type="PANTHER" id="PTHR19957">
    <property type="entry name" value="SYNTAXIN"/>
    <property type="match status" value="1"/>
</dbReference>
<comment type="similarity">
    <text evidence="2">Belongs to the syntaxin family.</text>
</comment>
<dbReference type="PROSITE" id="PS00914">
    <property type="entry name" value="SYNTAXIN"/>
    <property type="match status" value="1"/>
</dbReference>
<dbReference type="InterPro" id="IPR006012">
    <property type="entry name" value="Syntaxin/epimorphin_CS"/>
</dbReference>
<evidence type="ECO:0000256" key="11">
    <source>
        <dbReference type="SAM" id="Coils"/>
    </source>
</evidence>
<dbReference type="InterPro" id="IPR010989">
    <property type="entry name" value="SNARE"/>
</dbReference>
<evidence type="ECO:0000256" key="7">
    <source>
        <dbReference type="ARBA" id="ARBA00023034"/>
    </source>
</evidence>
<dbReference type="GO" id="GO:0006886">
    <property type="term" value="P:intracellular protein transport"/>
    <property type="evidence" value="ECO:0007669"/>
    <property type="project" value="InterPro"/>
</dbReference>
<dbReference type="CDD" id="cd15851">
    <property type="entry name" value="SNARE_Syntaxin6"/>
    <property type="match status" value="1"/>
</dbReference>
<dbReference type="Proteomes" id="UP000268321">
    <property type="component" value="Unassembled WGS sequence"/>
</dbReference>
<name>A0A4P9ZC27_9ASCO</name>
<keyword evidence="3" id="KW-0813">Transport</keyword>
<evidence type="ECO:0000256" key="3">
    <source>
        <dbReference type="ARBA" id="ARBA00022448"/>
    </source>
</evidence>
<keyword evidence="9 12" id="KW-0472">Membrane</keyword>
<evidence type="ECO:0000256" key="9">
    <source>
        <dbReference type="ARBA" id="ARBA00023136"/>
    </source>
</evidence>
<dbReference type="PROSITE" id="PS50192">
    <property type="entry name" value="T_SNARE"/>
    <property type="match status" value="1"/>
</dbReference>
<dbReference type="InterPro" id="IPR048036">
    <property type="entry name" value="Tlg1p-like_N"/>
</dbReference>
<dbReference type="EMBL" id="ML004463">
    <property type="protein sequence ID" value="RKP30248.1"/>
    <property type="molecule type" value="Genomic_DNA"/>
</dbReference>
<dbReference type="InterPro" id="IPR000727">
    <property type="entry name" value="T_SNARE_dom"/>
</dbReference>
<evidence type="ECO:0000259" key="13">
    <source>
        <dbReference type="PROSITE" id="PS50192"/>
    </source>
</evidence>
<accession>A0A4P9ZC27</accession>
<evidence type="ECO:0000256" key="1">
    <source>
        <dbReference type="ARBA" id="ARBA00004409"/>
    </source>
</evidence>
<dbReference type="Gene3D" id="1.20.58.90">
    <property type="match status" value="1"/>
</dbReference>
<feature type="domain" description="T-SNARE coiled-coil homology" evidence="13">
    <location>
        <begin position="139"/>
        <end position="201"/>
    </location>
</feature>
<dbReference type="GO" id="GO:0048278">
    <property type="term" value="P:vesicle docking"/>
    <property type="evidence" value="ECO:0007669"/>
    <property type="project" value="TreeGrafter"/>
</dbReference>
<evidence type="ECO:0000313" key="15">
    <source>
        <dbReference type="Proteomes" id="UP000268321"/>
    </source>
</evidence>
<dbReference type="PANTHER" id="PTHR19957:SF224">
    <property type="entry name" value="HL02043P"/>
    <property type="match status" value="1"/>
</dbReference>
<protein>
    <recommendedName>
        <fullName evidence="10">t-SNARE affecting a late Golgi compartment protein 1</fullName>
    </recommendedName>
</protein>
<evidence type="ECO:0000313" key="14">
    <source>
        <dbReference type="EMBL" id="RKP30248.1"/>
    </source>
</evidence>
<keyword evidence="7" id="KW-0333">Golgi apparatus</keyword>
<evidence type="ECO:0000256" key="10">
    <source>
        <dbReference type="ARBA" id="ARBA00073343"/>
    </source>
</evidence>
<dbReference type="SUPFAM" id="SSF58038">
    <property type="entry name" value="SNARE fusion complex"/>
    <property type="match status" value="1"/>
</dbReference>